<evidence type="ECO:0000313" key="4">
    <source>
        <dbReference type="Proteomes" id="UP000630445"/>
    </source>
</evidence>
<feature type="region of interest" description="Disordered" evidence="1">
    <location>
        <begin position="1"/>
        <end position="37"/>
    </location>
</feature>
<evidence type="ECO:0000256" key="1">
    <source>
        <dbReference type="SAM" id="MobiDB-lite"/>
    </source>
</evidence>
<dbReference type="EMBL" id="JACBAF010002077">
    <property type="protein sequence ID" value="KAF7168452.1"/>
    <property type="molecule type" value="Genomic_DNA"/>
</dbReference>
<name>A0A8H6PED0_9EURO</name>
<reference evidence="2" key="1">
    <citation type="submission" date="2020-06" db="EMBL/GenBank/DDBJ databases">
        <title>Draft genome sequences of strains closely related to Aspergillus parafelis and Aspergillus hiratsukae.</title>
        <authorList>
            <person name="Dos Santos R.A.C."/>
            <person name="Rivero-Menendez O."/>
            <person name="Steenwyk J.L."/>
            <person name="Mead M.E."/>
            <person name="Goldman G.H."/>
            <person name="Alastruey-Izquierdo A."/>
            <person name="Rokas A."/>
        </authorList>
    </citation>
    <scope>NUCLEOTIDE SEQUENCE</scope>
    <source>
        <strain evidence="2">CNM-CM5793</strain>
        <strain evidence="3">CNM-CM6106</strain>
    </source>
</reference>
<organism evidence="2 4">
    <name type="scientific">Aspergillus hiratsukae</name>
    <dbReference type="NCBI Taxonomy" id="1194566"/>
    <lineage>
        <taxon>Eukaryota</taxon>
        <taxon>Fungi</taxon>
        <taxon>Dikarya</taxon>
        <taxon>Ascomycota</taxon>
        <taxon>Pezizomycotina</taxon>
        <taxon>Eurotiomycetes</taxon>
        <taxon>Eurotiomycetidae</taxon>
        <taxon>Eurotiales</taxon>
        <taxon>Aspergillaceae</taxon>
        <taxon>Aspergillus</taxon>
        <taxon>Aspergillus subgen. Fumigati</taxon>
    </lineage>
</organism>
<accession>A0A8H6PED0</accession>
<dbReference type="Proteomes" id="UP000630445">
    <property type="component" value="Unassembled WGS sequence"/>
</dbReference>
<gene>
    <name evidence="2" type="ORF">CNMCM5793_003499</name>
    <name evidence="3" type="ORF">CNMCM6106_003640</name>
</gene>
<keyword evidence="4" id="KW-1185">Reference proteome</keyword>
<dbReference type="Proteomes" id="UP000662466">
    <property type="component" value="Unassembled WGS sequence"/>
</dbReference>
<proteinExistence type="predicted"/>
<dbReference type="OrthoDB" id="4460002at2759"/>
<sequence>MDNSIKSPNHTRYAGDFLSACNGPSSPNYSHPPPQYTPSASYPVGYLQGVDTAKQTEYYATRPKLTQESVSSTRQDEYHHYRTSPNFYHNRDPPVGPNVRSMATQNEYHCYQSNPDFYHNRRDDLNAASTVAQGVPGTQAATAAENKLGQVAQQRDFYYARLQEGPPPGSDQWAYTQNMQQMTTTAMRDAYYNRRPDQGNLRK</sequence>
<evidence type="ECO:0000313" key="2">
    <source>
        <dbReference type="EMBL" id="KAF7128648.1"/>
    </source>
</evidence>
<evidence type="ECO:0000313" key="3">
    <source>
        <dbReference type="EMBL" id="KAF7168452.1"/>
    </source>
</evidence>
<protein>
    <submittedName>
        <fullName evidence="2">Uncharacterized protein</fullName>
    </submittedName>
</protein>
<dbReference type="EMBL" id="JACBAD010001910">
    <property type="protein sequence ID" value="KAF7128648.1"/>
    <property type="molecule type" value="Genomic_DNA"/>
</dbReference>
<feature type="compositionally biased region" description="Polar residues" evidence="1">
    <location>
        <begin position="1"/>
        <end position="10"/>
    </location>
</feature>
<comment type="caution">
    <text evidence="2">The sequence shown here is derived from an EMBL/GenBank/DDBJ whole genome shotgun (WGS) entry which is preliminary data.</text>
</comment>
<dbReference type="AlphaFoldDB" id="A0A8H6PED0"/>